<dbReference type="Pfam" id="PF00800">
    <property type="entry name" value="PDT"/>
    <property type="match status" value="1"/>
</dbReference>
<keyword evidence="24" id="KW-1185">Reference proteome</keyword>
<keyword evidence="11" id="KW-0057">Aromatic amino acid biosynthesis</keyword>
<evidence type="ECO:0000256" key="18">
    <source>
        <dbReference type="ARBA" id="ARBA00047848"/>
    </source>
</evidence>
<dbReference type="GO" id="GO:0005737">
    <property type="term" value="C:cytoplasm"/>
    <property type="evidence" value="ECO:0007669"/>
    <property type="project" value="UniProtKB-SubCell"/>
</dbReference>
<dbReference type="InterPro" id="IPR001086">
    <property type="entry name" value="Preph_deHydtase"/>
</dbReference>
<dbReference type="SUPFAM" id="SSF53850">
    <property type="entry name" value="Periplasmic binding protein-like II"/>
    <property type="match status" value="1"/>
</dbReference>
<name>C6LLD5_9FIRM</name>
<dbReference type="InterPro" id="IPR002701">
    <property type="entry name" value="CM_II_prokaryot"/>
</dbReference>
<dbReference type="EMBL" id="ACCL02000029">
    <property type="protein sequence ID" value="EET58558.1"/>
    <property type="molecule type" value="Genomic_DNA"/>
</dbReference>
<evidence type="ECO:0000256" key="4">
    <source>
        <dbReference type="ARBA" id="ARBA00004741"/>
    </source>
</evidence>
<dbReference type="STRING" id="168384.SAMN05660368_03245"/>
<dbReference type="Gene3D" id="3.30.70.260">
    <property type="match status" value="1"/>
</dbReference>
<keyword evidence="12" id="KW-0584">Phenylalanine biosynthesis</keyword>
<dbReference type="eggNOG" id="COG1605">
    <property type="taxonomic scope" value="Bacteria"/>
</dbReference>
<evidence type="ECO:0000256" key="9">
    <source>
        <dbReference type="ARBA" id="ARBA00022490"/>
    </source>
</evidence>
<dbReference type="GO" id="GO:0004664">
    <property type="term" value="F:prephenate dehydratase activity"/>
    <property type="evidence" value="ECO:0007669"/>
    <property type="project" value="UniProtKB-EC"/>
</dbReference>
<evidence type="ECO:0000256" key="10">
    <source>
        <dbReference type="ARBA" id="ARBA00022605"/>
    </source>
</evidence>
<dbReference type="SMART" id="SM00830">
    <property type="entry name" value="CM_2"/>
    <property type="match status" value="1"/>
</dbReference>
<dbReference type="GO" id="GO:0004106">
    <property type="term" value="F:chorismate mutase activity"/>
    <property type="evidence" value="ECO:0007669"/>
    <property type="project" value="UniProtKB-EC"/>
</dbReference>
<dbReference type="InterPro" id="IPR002912">
    <property type="entry name" value="ACT_dom"/>
</dbReference>
<dbReference type="InterPro" id="IPR036263">
    <property type="entry name" value="Chorismate_II_sf"/>
</dbReference>
<dbReference type="UniPathway" id="UPA00120">
    <property type="reaction ID" value="UER00203"/>
</dbReference>
<evidence type="ECO:0000256" key="2">
    <source>
        <dbReference type="ARBA" id="ARBA00002364"/>
    </source>
</evidence>
<comment type="subcellular location">
    <subcellularLocation>
        <location evidence="3">Cytoplasm</location>
    </subcellularLocation>
</comment>
<comment type="function">
    <text evidence="2">Catalyzes the Claisen rearrangement of chorismate to prephenate and the decarboxylation/dehydration of prephenate to phenylpyruvate.</text>
</comment>
<keyword evidence="10" id="KW-0028">Amino-acid biosynthesis</keyword>
<comment type="pathway">
    <text evidence="5">Metabolic intermediate biosynthesis; prephenate biosynthesis; prephenate from chorismate: step 1/1.</text>
</comment>
<evidence type="ECO:0000256" key="16">
    <source>
        <dbReference type="ARBA" id="ARBA00031175"/>
    </source>
</evidence>
<dbReference type="PROSITE" id="PS51671">
    <property type="entry name" value="ACT"/>
    <property type="match status" value="1"/>
</dbReference>
<dbReference type="SUPFAM" id="SSF48600">
    <property type="entry name" value="Chorismate mutase II"/>
    <property type="match status" value="1"/>
</dbReference>
<dbReference type="InterPro" id="IPR018528">
    <property type="entry name" value="Preph_deHydtase_CS"/>
</dbReference>
<evidence type="ECO:0000256" key="7">
    <source>
        <dbReference type="ARBA" id="ARBA00014401"/>
    </source>
</evidence>
<evidence type="ECO:0000256" key="11">
    <source>
        <dbReference type="ARBA" id="ARBA00023141"/>
    </source>
</evidence>
<comment type="catalytic activity">
    <reaction evidence="1">
        <text>chorismate = prephenate</text>
        <dbReference type="Rhea" id="RHEA:13897"/>
        <dbReference type="ChEBI" id="CHEBI:29748"/>
        <dbReference type="ChEBI" id="CHEBI:29934"/>
        <dbReference type="EC" id="5.4.99.5"/>
    </reaction>
</comment>
<evidence type="ECO:0000259" key="21">
    <source>
        <dbReference type="PROSITE" id="PS51171"/>
    </source>
</evidence>
<feature type="domain" description="ACT" evidence="22">
    <location>
        <begin position="300"/>
        <end position="375"/>
    </location>
</feature>
<dbReference type="CDD" id="cd04905">
    <property type="entry name" value="ACT_CM-PDT"/>
    <property type="match status" value="1"/>
</dbReference>
<dbReference type="InterPro" id="IPR036979">
    <property type="entry name" value="CM_dom_sf"/>
</dbReference>
<keyword evidence="14 23" id="KW-0456">Lyase</keyword>
<dbReference type="AlphaFoldDB" id="C6LLD5"/>
<dbReference type="PANTHER" id="PTHR21022:SF19">
    <property type="entry name" value="PREPHENATE DEHYDRATASE-RELATED"/>
    <property type="match status" value="1"/>
</dbReference>
<evidence type="ECO:0000256" key="1">
    <source>
        <dbReference type="ARBA" id="ARBA00000824"/>
    </source>
</evidence>
<protein>
    <recommendedName>
        <fullName evidence="7">Bifunctional chorismate mutase/prephenate dehydratase</fullName>
        <ecNumber evidence="6">4.2.1.51</ecNumber>
    </recommendedName>
    <alternativeName>
        <fullName evidence="17">Chorismate mutase-prephenate dehydratase</fullName>
    </alternativeName>
    <alternativeName>
        <fullName evidence="8">Prephenate dehydratase</fullName>
    </alternativeName>
    <alternativeName>
        <fullName evidence="16">p-protein</fullName>
    </alternativeName>
</protein>
<feature type="domain" description="Prephenate dehydratase" evidence="21">
    <location>
        <begin position="111"/>
        <end position="288"/>
    </location>
</feature>
<dbReference type="Gene3D" id="3.40.190.10">
    <property type="entry name" value="Periplasmic binding protein-like II"/>
    <property type="match status" value="2"/>
</dbReference>
<evidence type="ECO:0000256" key="14">
    <source>
        <dbReference type="ARBA" id="ARBA00023239"/>
    </source>
</evidence>
<evidence type="ECO:0000259" key="22">
    <source>
        <dbReference type="PROSITE" id="PS51671"/>
    </source>
</evidence>
<sequence>MTDLSALREEIDAIDQQIVTLYEKRMAVCEEVAEYKIQTGKKVFDKEREDAKIATLTAMTHSSFNGHAVEELFRQIMSISRKRQYQLLTREGVIGRLSFTQVEEIERENVRVVFQGVEGAYAQAAMKAYFGDKVSSFAVAKWRDALEAIAEGMADFAVLPIENSTAGFVSEIYDLLMKYDDYIVGEQIIRVEHVLLGLPGAKLSGIRTVYSHEQGLMQCEEFLNGHRDWQQEAVDNTAMAAKKVAKEQDASQAAIASAFAGEVFGLEILKEHISTSAGNSTRFIIVSNQRIFQKDANKISICFEAPHRSGALYNILSHFIYNNLNMSKIESRPIPERNWEYRFFVDVEGNLNDSAVKNALRGITEEAANVKILGNYYGGNV</sequence>
<evidence type="ECO:0000259" key="20">
    <source>
        <dbReference type="PROSITE" id="PS51168"/>
    </source>
</evidence>
<dbReference type="InterPro" id="IPR045865">
    <property type="entry name" value="ACT-like_dom_sf"/>
</dbReference>
<dbReference type="GO" id="GO:0009094">
    <property type="term" value="P:L-phenylalanine biosynthetic process"/>
    <property type="evidence" value="ECO:0007669"/>
    <property type="project" value="UniProtKB-UniPathway"/>
</dbReference>
<dbReference type="Gene3D" id="1.20.59.10">
    <property type="entry name" value="Chorismate mutase"/>
    <property type="match status" value="1"/>
</dbReference>
<evidence type="ECO:0000256" key="19">
    <source>
        <dbReference type="PIRSR" id="PIRSR001500-2"/>
    </source>
</evidence>
<evidence type="ECO:0000256" key="6">
    <source>
        <dbReference type="ARBA" id="ARBA00013147"/>
    </source>
</evidence>
<dbReference type="Pfam" id="PF01817">
    <property type="entry name" value="CM_2"/>
    <property type="match status" value="1"/>
</dbReference>
<evidence type="ECO:0000313" key="24">
    <source>
        <dbReference type="Proteomes" id="UP000005561"/>
    </source>
</evidence>
<dbReference type="PROSITE" id="PS00858">
    <property type="entry name" value="PREPHENATE_DEHYDR_2"/>
    <property type="match status" value="1"/>
</dbReference>
<evidence type="ECO:0000256" key="13">
    <source>
        <dbReference type="ARBA" id="ARBA00023235"/>
    </source>
</evidence>
<gene>
    <name evidence="23" type="ORF">BRYFOR_09482</name>
</gene>
<feature type="site" description="Essential for prephenate dehydratase activity" evidence="19">
    <location>
        <position position="281"/>
    </location>
</feature>
<dbReference type="UniPathway" id="UPA00121">
    <property type="reaction ID" value="UER00345"/>
</dbReference>
<dbReference type="PROSITE" id="PS51168">
    <property type="entry name" value="CHORISMATE_MUT_2"/>
    <property type="match status" value="1"/>
</dbReference>
<reference evidence="23" key="1">
    <citation type="submission" date="2009-07" db="EMBL/GenBank/DDBJ databases">
        <authorList>
            <person name="Weinstock G."/>
            <person name="Sodergren E."/>
            <person name="Clifton S."/>
            <person name="Fulton L."/>
            <person name="Fulton B."/>
            <person name="Courtney L."/>
            <person name="Fronick C."/>
            <person name="Harrison M."/>
            <person name="Strong C."/>
            <person name="Farmer C."/>
            <person name="Delahaunty K."/>
            <person name="Markovic C."/>
            <person name="Hall O."/>
            <person name="Minx P."/>
            <person name="Tomlinson C."/>
            <person name="Mitreva M."/>
            <person name="Nelson J."/>
            <person name="Hou S."/>
            <person name="Wollam A."/>
            <person name="Pepin K.H."/>
            <person name="Johnson M."/>
            <person name="Bhonagiri V."/>
            <person name="Nash W.E."/>
            <person name="Warren W."/>
            <person name="Chinwalla A."/>
            <person name="Mardis E.R."/>
            <person name="Wilson R.K."/>
        </authorList>
    </citation>
    <scope>NUCLEOTIDE SEQUENCE [LARGE SCALE GENOMIC DNA]</scope>
    <source>
        <strain evidence="23">DSM 14469</strain>
    </source>
</reference>
<dbReference type="NCBIfam" id="NF008865">
    <property type="entry name" value="PRK11898.1"/>
    <property type="match status" value="1"/>
</dbReference>
<evidence type="ECO:0000256" key="5">
    <source>
        <dbReference type="ARBA" id="ARBA00004817"/>
    </source>
</evidence>
<keyword evidence="15" id="KW-0511">Multifunctional enzyme</keyword>
<dbReference type="CDD" id="cd13631">
    <property type="entry name" value="PBP2_Ct-PDT_like"/>
    <property type="match status" value="1"/>
</dbReference>
<comment type="pathway">
    <text evidence="4">Amino-acid biosynthesis; L-phenylalanine biosynthesis; phenylpyruvate from prephenate: step 1/1.</text>
</comment>
<evidence type="ECO:0000256" key="17">
    <source>
        <dbReference type="ARBA" id="ARBA00031520"/>
    </source>
</evidence>
<keyword evidence="13" id="KW-0413">Isomerase</keyword>
<evidence type="ECO:0000256" key="15">
    <source>
        <dbReference type="ARBA" id="ARBA00023268"/>
    </source>
</evidence>
<dbReference type="PANTHER" id="PTHR21022">
    <property type="entry name" value="PREPHENATE DEHYDRATASE P PROTEIN"/>
    <property type="match status" value="1"/>
</dbReference>
<organism evidence="23 24">
    <name type="scientific">Marvinbryantia formatexigens DSM 14469</name>
    <dbReference type="NCBI Taxonomy" id="478749"/>
    <lineage>
        <taxon>Bacteria</taxon>
        <taxon>Bacillati</taxon>
        <taxon>Bacillota</taxon>
        <taxon>Clostridia</taxon>
        <taxon>Lachnospirales</taxon>
        <taxon>Lachnospiraceae</taxon>
        <taxon>Marvinbryantia</taxon>
    </lineage>
</organism>
<evidence type="ECO:0000256" key="8">
    <source>
        <dbReference type="ARBA" id="ARBA00021872"/>
    </source>
</evidence>
<dbReference type="PIRSF" id="PIRSF001500">
    <property type="entry name" value="Chor_mut_pdt_Ppr"/>
    <property type="match status" value="1"/>
</dbReference>
<dbReference type="eggNOG" id="COG0077">
    <property type="taxonomic scope" value="Bacteria"/>
</dbReference>
<proteinExistence type="predicted"/>
<dbReference type="EC" id="4.2.1.51" evidence="6"/>
<comment type="caution">
    <text evidence="23">The sequence shown here is derived from an EMBL/GenBank/DDBJ whole genome shotgun (WGS) entry which is preliminary data.</text>
</comment>
<dbReference type="OrthoDB" id="9802281at2"/>
<dbReference type="RefSeq" id="WP_006864235.1">
    <property type="nucleotide sequence ID" value="NZ_ACCL02000029.1"/>
</dbReference>
<evidence type="ECO:0000256" key="12">
    <source>
        <dbReference type="ARBA" id="ARBA00023222"/>
    </source>
</evidence>
<evidence type="ECO:0000313" key="23">
    <source>
        <dbReference type="EMBL" id="EET58558.1"/>
    </source>
</evidence>
<dbReference type="GO" id="GO:0046417">
    <property type="term" value="P:chorismate metabolic process"/>
    <property type="evidence" value="ECO:0007669"/>
    <property type="project" value="InterPro"/>
</dbReference>
<evidence type="ECO:0000256" key="3">
    <source>
        <dbReference type="ARBA" id="ARBA00004496"/>
    </source>
</evidence>
<comment type="catalytic activity">
    <reaction evidence="18">
        <text>prephenate + H(+) = 3-phenylpyruvate + CO2 + H2O</text>
        <dbReference type="Rhea" id="RHEA:21648"/>
        <dbReference type="ChEBI" id="CHEBI:15377"/>
        <dbReference type="ChEBI" id="CHEBI:15378"/>
        <dbReference type="ChEBI" id="CHEBI:16526"/>
        <dbReference type="ChEBI" id="CHEBI:18005"/>
        <dbReference type="ChEBI" id="CHEBI:29934"/>
        <dbReference type="EC" id="4.2.1.51"/>
    </reaction>
</comment>
<dbReference type="SUPFAM" id="SSF55021">
    <property type="entry name" value="ACT-like"/>
    <property type="match status" value="1"/>
</dbReference>
<dbReference type="InterPro" id="IPR008242">
    <property type="entry name" value="Chor_mutase/pphenate_deHydtase"/>
</dbReference>
<dbReference type="Proteomes" id="UP000005561">
    <property type="component" value="Unassembled WGS sequence"/>
</dbReference>
<feature type="domain" description="Chorismate mutase" evidence="20">
    <location>
        <begin position="1"/>
        <end position="88"/>
    </location>
</feature>
<keyword evidence="9" id="KW-0963">Cytoplasm</keyword>
<accession>C6LLD5</accession>
<dbReference type="PROSITE" id="PS51171">
    <property type="entry name" value="PREPHENATE_DEHYDR_3"/>
    <property type="match status" value="1"/>
</dbReference>